<protein>
    <recommendedName>
        <fullName evidence="2">DNA-directed DNA polymerase</fullName>
    </recommendedName>
</protein>
<accession>A0A382ULX1</accession>
<name>A0A382ULX1_9ZZZZ</name>
<reference evidence="1" key="1">
    <citation type="submission" date="2018-05" db="EMBL/GenBank/DDBJ databases">
        <authorList>
            <person name="Lanie J.A."/>
            <person name="Ng W.-L."/>
            <person name="Kazmierczak K.M."/>
            <person name="Andrzejewski T.M."/>
            <person name="Davidsen T.M."/>
            <person name="Wayne K.J."/>
            <person name="Tettelin H."/>
            <person name="Glass J.I."/>
            <person name="Rusch D."/>
            <person name="Podicherti R."/>
            <person name="Tsui H.-C.T."/>
            <person name="Winkler M.E."/>
        </authorList>
    </citation>
    <scope>NUCLEOTIDE SEQUENCE</scope>
</reference>
<dbReference type="Pfam" id="PF13177">
    <property type="entry name" value="DNA_pol3_delta2"/>
    <property type="match status" value="1"/>
</dbReference>
<evidence type="ECO:0000313" key="1">
    <source>
        <dbReference type="EMBL" id="SVD35266.1"/>
    </source>
</evidence>
<dbReference type="AlphaFoldDB" id="A0A382ULX1"/>
<feature type="non-terminal residue" evidence="1">
    <location>
        <position position="1"/>
    </location>
</feature>
<dbReference type="InterPro" id="IPR027417">
    <property type="entry name" value="P-loop_NTPase"/>
</dbReference>
<evidence type="ECO:0008006" key="2">
    <source>
        <dbReference type="Google" id="ProtNLM"/>
    </source>
</evidence>
<dbReference type="GO" id="GO:0006261">
    <property type="term" value="P:DNA-templated DNA replication"/>
    <property type="evidence" value="ECO:0007669"/>
    <property type="project" value="TreeGrafter"/>
</dbReference>
<sequence length="233" mass="27375">KLNNFFYETTFDDLPKFIIIDSADDLNINASNSLLKILEEPKNKTYIFLISHQLSSLLPTIRSRCLKFIFKNHNFETFKMILNDKIDIDNEESFKFLFDLSNGAPGIALKLQDEEIYHLYDDILNSLIENEPLSKHNVDLSSKVSKFDNDKFKIFLSLLKFILINLNKIKLGINIFEQYLSKNLVLLEDISKKISKTAIFQKLEYLIKNENDLFAYNLDKNYFILNFFAQEEN</sequence>
<dbReference type="PANTHER" id="PTHR11669">
    <property type="entry name" value="REPLICATION FACTOR C / DNA POLYMERASE III GAMMA-TAU SUBUNIT"/>
    <property type="match status" value="1"/>
</dbReference>
<dbReference type="PANTHER" id="PTHR11669:SF8">
    <property type="entry name" value="DNA POLYMERASE III SUBUNIT DELTA"/>
    <property type="match status" value="1"/>
</dbReference>
<gene>
    <name evidence="1" type="ORF">METZ01_LOCUS388120</name>
</gene>
<proteinExistence type="predicted"/>
<dbReference type="SUPFAM" id="SSF52540">
    <property type="entry name" value="P-loop containing nucleoside triphosphate hydrolases"/>
    <property type="match status" value="1"/>
</dbReference>
<dbReference type="Gene3D" id="3.40.50.300">
    <property type="entry name" value="P-loop containing nucleotide triphosphate hydrolases"/>
    <property type="match status" value="1"/>
</dbReference>
<dbReference type="EMBL" id="UINC01145249">
    <property type="protein sequence ID" value="SVD35266.1"/>
    <property type="molecule type" value="Genomic_DNA"/>
</dbReference>
<dbReference type="InterPro" id="IPR050238">
    <property type="entry name" value="DNA_Rep/Repair_Clamp_Loader"/>
</dbReference>
<organism evidence="1">
    <name type="scientific">marine metagenome</name>
    <dbReference type="NCBI Taxonomy" id="408172"/>
    <lineage>
        <taxon>unclassified sequences</taxon>
        <taxon>metagenomes</taxon>
        <taxon>ecological metagenomes</taxon>
    </lineage>
</organism>